<reference evidence="7 8" key="2">
    <citation type="submission" date="2018-03" db="EMBL/GenBank/DDBJ databases">
        <authorList>
            <person name="Keele B.F."/>
        </authorList>
    </citation>
    <scope>NUCLEOTIDE SEQUENCE [LARGE SCALE GENOMIC DNA]</scope>
    <source>
        <strain evidence="7 8">CCALA 016</strain>
    </source>
</reference>
<dbReference type="InterPro" id="IPR006696">
    <property type="entry name" value="DUF423"/>
</dbReference>
<reference evidence="7 8" key="1">
    <citation type="submission" date="2018-03" db="EMBL/GenBank/DDBJ databases">
        <title>The ancient ancestry and fast evolution of plastids.</title>
        <authorList>
            <person name="Moore K.R."/>
            <person name="Magnabosco C."/>
            <person name="Momper L."/>
            <person name="Gold D.A."/>
            <person name="Bosak T."/>
            <person name="Fournier G.P."/>
        </authorList>
    </citation>
    <scope>NUCLEOTIDE SEQUENCE [LARGE SCALE GENOMIC DNA]</scope>
    <source>
        <strain evidence="7 8">CCALA 016</strain>
    </source>
</reference>
<feature type="transmembrane region" description="Helical" evidence="6">
    <location>
        <begin position="73"/>
        <end position="93"/>
    </location>
</feature>
<feature type="transmembrane region" description="Helical" evidence="6">
    <location>
        <begin position="44"/>
        <end position="61"/>
    </location>
</feature>
<keyword evidence="3 6" id="KW-0812">Transmembrane</keyword>
<evidence type="ECO:0000256" key="5">
    <source>
        <dbReference type="ARBA" id="ARBA00023136"/>
    </source>
</evidence>
<accession>A0A2T1LV88</accession>
<evidence type="ECO:0000256" key="2">
    <source>
        <dbReference type="ARBA" id="ARBA00009694"/>
    </source>
</evidence>
<evidence type="ECO:0000313" key="7">
    <source>
        <dbReference type="EMBL" id="PSF35610.1"/>
    </source>
</evidence>
<gene>
    <name evidence="7" type="ORF">C7H19_16475</name>
</gene>
<evidence type="ECO:0000256" key="1">
    <source>
        <dbReference type="ARBA" id="ARBA00004141"/>
    </source>
</evidence>
<comment type="subcellular location">
    <subcellularLocation>
        <location evidence="1">Membrane</location>
        <topology evidence="1">Multi-pass membrane protein</topology>
    </subcellularLocation>
</comment>
<dbReference type="EMBL" id="PXOH01000019">
    <property type="protein sequence ID" value="PSF35610.1"/>
    <property type="molecule type" value="Genomic_DNA"/>
</dbReference>
<dbReference type="PANTHER" id="PTHR43461">
    <property type="entry name" value="TRANSMEMBRANE PROTEIN 256"/>
    <property type="match status" value="1"/>
</dbReference>
<dbReference type="GO" id="GO:0005886">
    <property type="term" value="C:plasma membrane"/>
    <property type="evidence" value="ECO:0007669"/>
    <property type="project" value="TreeGrafter"/>
</dbReference>
<evidence type="ECO:0000313" key="8">
    <source>
        <dbReference type="Proteomes" id="UP000239001"/>
    </source>
</evidence>
<feature type="transmembrane region" description="Helical" evidence="6">
    <location>
        <begin position="99"/>
        <end position="123"/>
    </location>
</feature>
<dbReference type="AlphaFoldDB" id="A0A2T1LV88"/>
<keyword evidence="8" id="KW-1185">Reference proteome</keyword>
<dbReference type="OrthoDB" id="9802121at2"/>
<sequence>MKSSIFLGLGAILAGLAVAGGAFASHALKDRLTERALEIFETGIRYQMYHSLALLLVALFLSQSQTGQSSLNVAGIAFLVGIVLFSGSLYALALSGIKWLGAITPLGGVAFLIGWGCIVSAAFTAKPSP</sequence>
<proteinExistence type="inferred from homology"/>
<evidence type="ECO:0000256" key="6">
    <source>
        <dbReference type="SAM" id="Phobius"/>
    </source>
</evidence>
<dbReference type="PANTHER" id="PTHR43461:SF1">
    <property type="entry name" value="TRANSMEMBRANE PROTEIN 256"/>
    <property type="match status" value="1"/>
</dbReference>
<dbReference type="RefSeq" id="WP_106458021.1">
    <property type="nucleotide sequence ID" value="NZ_PXOH01000019.1"/>
</dbReference>
<keyword evidence="4 6" id="KW-1133">Transmembrane helix</keyword>
<organism evidence="7 8">
    <name type="scientific">Aphanothece hegewaldii CCALA 016</name>
    <dbReference type="NCBI Taxonomy" id="2107694"/>
    <lineage>
        <taxon>Bacteria</taxon>
        <taxon>Bacillati</taxon>
        <taxon>Cyanobacteriota</taxon>
        <taxon>Cyanophyceae</taxon>
        <taxon>Oscillatoriophycideae</taxon>
        <taxon>Chroococcales</taxon>
        <taxon>Aphanothecaceae</taxon>
        <taxon>Aphanothece</taxon>
    </lineage>
</organism>
<dbReference type="Pfam" id="PF04241">
    <property type="entry name" value="DUF423"/>
    <property type="match status" value="1"/>
</dbReference>
<dbReference type="Proteomes" id="UP000239001">
    <property type="component" value="Unassembled WGS sequence"/>
</dbReference>
<name>A0A2T1LV88_9CHRO</name>
<comment type="caution">
    <text evidence="7">The sequence shown here is derived from an EMBL/GenBank/DDBJ whole genome shotgun (WGS) entry which is preliminary data.</text>
</comment>
<protein>
    <submittedName>
        <fullName evidence="7">DUF423 domain-containing protein</fullName>
    </submittedName>
</protein>
<evidence type="ECO:0000256" key="4">
    <source>
        <dbReference type="ARBA" id="ARBA00022989"/>
    </source>
</evidence>
<keyword evidence="5 6" id="KW-0472">Membrane</keyword>
<comment type="similarity">
    <text evidence="2">Belongs to the UPF0382 family.</text>
</comment>
<evidence type="ECO:0000256" key="3">
    <source>
        <dbReference type="ARBA" id="ARBA00022692"/>
    </source>
</evidence>